<dbReference type="EMBL" id="BGPR01140921">
    <property type="protein sequence ID" value="GBN67525.1"/>
    <property type="molecule type" value="Genomic_DNA"/>
</dbReference>
<feature type="non-terminal residue" evidence="1">
    <location>
        <position position="1"/>
    </location>
</feature>
<evidence type="ECO:0000313" key="1">
    <source>
        <dbReference type="EMBL" id="GBN67525.1"/>
    </source>
</evidence>
<dbReference type="AlphaFoldDB" id="A0A4Y2QWM1"/>
<comment type="caution">
    <text evidence="1">The sequence shown here is derived from an EMBL/GenBank/DDBJ whole genome shotgun (WGS) entry which is preliminary data.</text>
</comment>
<sequence length="100" mass="11329">FHLPPPYVEPISAICAPHWTRGWCLLMVLDLSRVSRKDAALNPRWCVSAHHESQKFAVFKKCQYNGTAKSCRGLVNSVCAPVYRKETKIPSPLYKTMSLP</sequence>
<proteinExistence type="predicted"/>
<keyword evidence="2" id="KW-1185">Reference proteome</keyword>
<dbReference type="Proteomes" id="UP000499080">
    <property type="component" value="Unassembled WGS sequence"/>
</dbReference>
<reference evidence="1 2" key="1">
    <citation type="journal article" date="2019" name="Sci. Rep.">
        <title>Orb-weaving spider Araneus ventricosus genome elucidates the spidroin gene catalogue.</title>
        <authorList>
            <person name="Kono N."/>
            <person name="Nakamura H."/>
            <person name="Ohtoshi R."/>
            <person name="Moran D.A.P."/>
            <person name="Shinohara A."/>
            <person name="Yoshida Y."/>
            <person name="Fujiwara M."/>
            <person name="Mori M."/>
            <person name="Tomita M."/>
            <person name="Arakawa K."/>
        </authorList>
    </citation>
    <scope>NUCLEOTIDE SEQUENCE [LARGE SCALE GENOMIC DNA]</scope>
</reference>
<protein>
    <submittedName>
        <fullName evidence="1">Uncharacterized protein</fullName>
    </submittedName>
</protein>
<evidence type="ECO:0000313" key="2">
    <source>
        <dbReference type="Proteomes" id="UP000499080"/>
    </source>
</evidence>
<gene>
    <name evidence="1" type="ORF">AVEN_149309_1</name>
</gene>
<name>A0A4Y2QWM1_ARAVE</name>
<organism evidence="1 2">
    <name type="scientific">Araneus ventricosus</name>
    <name type="common">Orbweaver spider</name>
    <name type="synonym">Epeira ventricosa</name>
    <dbReference type="NCBI Taxonomy" id="182803"/>
    <lineage>
        <taxon>Eukaryota</taxon>
        <taxon>Metazoa</taxon>
        <taxon>Ecdysozoa</taxon>
        <taxon>Arthropoda</taxon>
        <taxon>Chelicerata</taxon>
        <taxon>Arachnida</taxon>
        <taxon>Araneae</taxon>
        <taxon>Araneomorphae</taxon>
        <taxon>Entelegynae</taxon>
        <taxon>Araneoidea</taxon>
        <taxon>Araneidae</taxon>
        <taxon>Araneus</taxon>
    </lineage>
</organism>
<accession>A0A4Y2QWM1</accession>